<keyword evidence="7" id="KW-1185">Reference proteome</keyword>
<keyword evidence="4" id="KW-0281">Fimbrium</keyword>
<sequence length="184" mass="18513">MKSQVRILAVLLAAAVSQSAFASDGTINFEGQLLDSTCTVNVNGTVGPAAATVTLPKVSAAQLKTAGTIAGQTGFNITLSACSGTTTKAAAFFEAGANVDPLTHNLRNNDKSVGGAQNVQLQLVDANNGQVIKAGDFSQVANTSKVTKDASGGAVLPYAVQYISTGVAAAGLVKGAVTYSITYE</sequence>
<dbReference type="InterPro" id="IPR008966">
    <property type="entry name" value="Adhesion_dom_sf"/>
</dbReference>
<dbReference type="InterPro" id="IPR036937">
    <property type="entry name" value="Adhesion_dom_fimbrial_sf"/>
</dbReference>
<accession>A0ABY8IBE0</accession>
<protein>
    <submittedName>
        <fullName evidence="6">Fimbrial protein</fullName>
    </submittedName>
</protein>
<feature type="chain" id="PRO_5046448185" evidence="5">
    <location>
        <begin position="23"/>
        <end position="184"/>
    </location>
</feature>
<dbReference type="EMBL" id="CP121464">
    <property type="protein sequence ID" value="WFR82270.1"/>
    <property type="molecule type" value="Genomic_DNA"/>
</dbReference>
<dbReference type="Gene3D" id="2.60.40.1090">
    <property type="entry name" value="Fimbrial-type adhesion domain"/>
    <property type="match status" value="1"/>
</dbReference>
<dbReference type="Proteomes" id="UP001219584">
    <property type="component" value="Chromosome"/>
</dbReference>
<dbReference type="RefSeq" id="WP_278318765.1">
    <property type="nucleotide sequence ID" value="NZ_CP121464.1"/>
</dbReference>
<dbReference type="InterPro" id="IPR050263">
    <property type="entry name" value="Bact_Fimbrial_Adh_Pro"/>
</dbReference>
<evidence type="ECO:0000256" key="3">
    <source>
        <dbReference type="ARBA" id="ARBA00022729"/>
    </source>
</evidence>
<evidence type="ECO:0000256" key="2">
    <source>
        <dbReference type="ARBA" id="ARBA00006671"/>
    </source>
</evidence>
<gene>
    <name evidence="6" type="ORF">P9875_14330</name>
</gene>
<evidence type="ECO:0000256" key="1">
    <source>
        <dbReference type="ARBA" id="ARBA00004561"/>
    </source>
</evidence>
<reference evidence="6 7" key="1">
    <citation type="submission" date="2023-04" db="EMBL/GenBank/DDBJ databases">
        <title>Nanopore sequencing of Janthinobacterium from water.</title>
        <authorList>
            <person name="Ciuchcinski K."/>
            <person name="Rokowska A."/>
            <person name="Dziewit L."/>
        </authorList>
    </citation>
    <scope>NUCLEOTIDE SEQUENCE [LARGE SCALE GENOMIC DNA]</scope>
    <source>
        <strain evidence="6 7">DEMB2</strain>
    </source>
</reference>
<evidence type="ECO:0000313" key="6">
    <source>
        <dbReference type="EMBL" id="WFR82270.1"/>
    </source>
</evidence>
<comment type="similarity">
    <text evidence="2">Belongs to the fimbrial protein family.</text>
</comment>
<feature type="signal peptide" evidence="5">
    <location>
        <begin position="1"/>
        <end position="22"/>
    </location>
</feature>
<name>A0ABY8IBE0_9BURK</name>
<proteinExistence type="inferred from homology"/>
<dbReference type="SUPFAM" id="SSF49401">
    <property type="entry name" value="Bacterial adhesins"/>
    <property type="match status" value="1"/>
</dbReference>
<dbReference type="Pfam" id="PF16970">
    <property type="entry name" value="FimA"/>
    <property type="match status" value="1"/>
</dbReference>
<dbReference type="InterPro" id="IPR039458">
    <property type="entry name" value="FimA-like"/>
</dbReference>
<dbReference type="PANTHER" id="PTHR33420">
    <property type="entry name" value="FIMBRIAL SUBUNIT ELFA-RELATED"/>
    <property type="match status" value="1"/>
</dbReference>
<comment type="subcellular location">
    <subcellularLocation>
        <location evidence="1">Fimbrium</location>
    </subcellularLocation>
</comment>
<dbReference type="PANTHER" id="PTHR33420:SF3">
    <property type="entry name" value="FIMBRIAL SUBUNIT ELFA"/>
    <property type="match status" value="1"/>
</dbReference>
<keyword evidence="3 5" id="KW-0732">Signal</keyword>
<evidence type="ECO:0000256" key="4">
    <source>
        <dbReference type="ARBA" id="ARBA00023263"/>
    </source>
</evidence>
<organism evidence="6 7">
    <name type="scientific">Janthinobacterium rivuli</name>
    <dbReference type="NCBI Taxonomy" id="2751478"/>
    <lineage>
        <taxon>Bacteria</taxon>
        <taxon>Pseudomonadati</taxon>
        <taxon>Pseudomonadota</taxon>
        <taxon>Betaproteobacteria</taxon>
        <taxon>Burkholderiales</taxon>
        <taxon>Oxalobacteraceae</taxon>
        <taxon>Janthinobacterium</taxon>
    </lineage>
</organism>
<evidence type="ECO:0000313" key="7">
    <source>
        <dbReference type="Proteomes" id="UP001219584"/>
    </source>
</evidence>
<evidence type="ECO:0000256" key="5">
    <source>
        <dbReference type="SAM" id="SignalP"/>
    </source>
</evidence>